<organism evidence="4 5">
    <name type="scientific">Bariatricus massiliensis</name>
    <dbReference type="NCBI Taxonomy" id="1745713"/>
    <lineage>
        <taxon>Bacteria</taxon>
        <taxon>Bacillati</taxon>
        <taxon>Bacillota</taxon>
        <taxon>Clostridia</taxon>
        <taxon>Lachnospirales</taxon>
        <taxon>Lachnospiraceae</taxon>
        <taxon>Bariatricus</taxon>
    </lineage>
</organism>
<evidence type="ECO:0000313" key="5">
    <source>
        <dbReference type="Proteomes" id="UP001299546"/>
    </source>
</evidence>
<dbReference type="SUPFAM" id="SSF53335">
    <property type="entry name" value="S-adenosyl-L-methionine-dependent methyltransferases"/>
    <property type="match status" value="1"/>
</dbReference>
<evidence type="ECO:0000256" key="2">
    <source>
        <dbReference type="ARBA" id="ARBA00022679"/>
    </source>
</evidence>
<evidence type="ECO:0000259" key="3">
    <source>
        <dbReference type="Pfam" id="PF13649"/>
    </source>
</evidence>
<gene>
    <name evidence="4" type="ORF">LIZ65_17645</name>
</gene>
<dbReference type="GO" id="GO:0008168">
    <property type="term" value="F:methyltransferase activity"/>
    <property type="evidence" value="ECO:0007669"/>
    <property type="project" value="UniProtKB-KW"/>
</dbReference>
<name>A0ABS8DL58_9FIRM</name>
<dbReference type="EMBL" id="JAJCIS010000018">
    <property type="protein sequence ID" value="MCB7389110.1"/>
    <property type="molecule type" value="Genomic_DNA"/>
</dbReference>
<proteinExistence type="predicted"/>
<dbReference type="Proteomes" id="UP001299546">
    <property type="component" value="Unassembled WGS sequence"/>
</dbReference>
<accession>A0ABS8DL58</accession>
<dbReference type="GO" id="GO:0032259">
    <property type="term" value="P:methylation"/>
    <property type="evidence" value="ECO:0007669"/>
    <property type="project" value="UniProtKB-KW"/>
</dbReference>
<keyword evidence="5" id="KW-1185">Reference proteome</keyword>
<protein>
    <submittedName>
        <fullName evidence="4">Class I SAM-dependent methyltransferase</fullName>
    </submittedName>
</protein>
<keyword evidence="1 4" id="KW-0489">Methyltransferase</keyword>
<dbReference type="InterPro" id="IPR041698">
    <property type="entry name" value="Methyltransf_25"/>
</dbReference>
<dbReference type="Gene3D" id="3.40.50.150">
    <property type="entry name" value="Vaccinia Virus protein VP39"/>
    <property type="match status" value="1"/>
</dbReference>
<feature type="domain" description="Methyltransferase" evidence="3">
    <location>
        <begin position="42"/>
        <end position="130"/>
    </location>
</feature>
<reference evidence="4 5" key="1">
    <citation type="submission" date="2021-10" db="EMBL/GenBank/DDBJ databases">
        <title>Collection of gut derived symbiotic bacterial strains cultured from healthy donors.</title>
        <authorList>
            <person name="Lin H."/>
            <person name="Littmann E."/>
            <person name="Kohout C."/>
            <person name="Pamer E.G."/>
        </authorList>
    </citation>
    <scope>NUCLEOTIDE SEQUENCE [LARGE SCALE GENOMIC DNA]</scope>
    <source>
        <strain evidence="4 5">DFI.1.165</strain>
    </source>
</reference>
<dbReference type="CDD" id="cd02440">
    <property type="entry name" value="AdoMet_MTases"/>
    <property type="match status" value="1"/>
</dbReference>
<evidence type="ECO:0000313" key="4">
    <source>
        <dbReference type="EMBL" id="MCB7389110.1"/>
    </source>
</evidence>
<dbReference type="RefSeq" id="WP_066737973.1">
    <property type="nucleotide sequence ID" value="NZ_JAJCIQ010000018.1"/>
</dbReference>
<dbReference type="Pfam" id="PF13649">
    <property type="entry name" value="Methyltransf_25"/>
    <property type="match status" value="1"/>
</dbReference>
<dbReference type="InterPro" id="IPR029063">
    <property type="entry name" value="SAM-dependent_MTases_sf"/>
</dbReference>
<comment type="caution">
    <text evidence="4">The sequence shown here is derived from an EMBL/GenBank/DDBJ whole genome shotgun (WGS) entry which is preliminary data.</text>
</comment>
<dbReference type="PANTHER" id="PTHR43861:SF1">
    <property type="entry name" value="TRANS-ACONITATE 2-METHYLTRANSFERASE"/>
    <property type="match status" value="1"/>
</dbReference>
<sequence>MDDRTIKFYDQYAEEFFKATVNADVSGLYERFLQYIPEEGHILDLGCGSGRDSKNFIDRGYKVESVDGSSEMCRLASDYIGQKVRCCRFDEIDYRDEFDGIWACSSLLHVRKEEMKKLLPQLAAALKCGGVLYASFKNGNEEKIEGGRFYSHYTLDELRELAEAEAGMRLQELFLSEDVCPGRTRQWINIILKKFCQPIE</sequence>
<evidence type="ECO:0000256" key="1">
    <source>
        <dbReference type="ARBA" id="ARBA00022603"/>
    </source>
</evidence>
<dbReference type="PANTHER" id="PTHR43861">
    <property type="entry name" value="TRANS-ACONITATE 2-METHYLTRANSFERASE-RELATED"/>
    <property type="match status" value="1"/>
</dbReference>
<keyword evidence="2" id="KW-0808">Transferase</keyword>